<accession>A0A9P0HEM2</accession>
<organism evidence="2 3">
    <name type="scientific">Nezara viridula</name>
    <name type="common">Southern green stink bug</name>
    <name type="synonym">Cimex viridulus</name>
    <dbReference type="NCBI Taxonomy" id="85310"/>
    <lineage>
        <taxon>Eukaryota</taxon>
        <taxon>Metazoa</taxon>
        <taxon>Ecdysozoa</taxon>
        <taxon>Arthropoda</taxon>
        <taxon>Hexapoda</taxon>
        <taxon>Insecta</taxon>
        <taxon>Pterygota</taxon>
        <taxon>Neoptera</taxon>
        <taxon>Paraneoptera</taxon>
        <taxon>Hemiptera</taxon>
        <taxon>Heteroptera</taxon>
        <taxon>Panheteroptera</taxon>
        <taxon>Pentatomomorpha</taxon>
        <taxon>Pentatomoidea</taxon>
        <taxon>Pentatomidae</taxon>
        <taxon>Pentatominae</taxon>
        <taxon>Nezara</taxon>
    </lineage>
</organism>
<keyword evidence="1" id="KW-1133">Transmembrane helix</keyword>
<dbReference type="Proteomes" id="UP001152798">
    <property type="component" value="Chromosome 4"/>
</dbReference>
<feature type="transmembrane region" description="Helical" evidence="1">
    <location>
        <begin position="89"/>
        <end position="118"/>
    </location>
</feature>
<sequence length="169" mass="19145">MGKGFYDYQNTLDEQCQAFIAKALDESKRKKTLIAKAFIGVVMCACVSITILRPILKFLLGEHRLGTPDDGILRLLPVTIWTPFNKQSWYIMLICFIGEEIISYVTPGIVFGCTLFVVCMCEDVGTQLIILGYTLKTVVRRAKCVNMSMEEALKLCFSHSIRHHQTLLM</sequence>
<dbReference type="OrthoDB" id="6608267at2759"/>
<evidence type="ECO:0008006" key="4">
    <source>
        <dbReference type="Google" id="ProtNLM"/>
    </source>
</evidence>
<dbReference type="AlphaFoldDB" id="A0A9P0HEM2"/>
<reference evidence="2" key="1">
    <citation type="submission" date="2022-01" db="EMBL/GenBank/DDBJ databases">
        <authorList>
            <person name="King R."/>
        </authorList>
    </citation>
    <scope>NUCLEOTIDE SEQUENCE</scope>
</reference>
<protein>
    <recommendedName>
        <fullName evidence="4">Odorant receptor</fullName>
    </recommendedName>
</protein>
<dbReference type="EMBL" id="OV725080">
    <property type="protein sequence ID" value="CAH1400414.1"/>
    <property type="molecule type" value="Genomic_DNA"/>
</dbReference>
<feature type="transmembrane region" description="Helical" evidence="1">
    <location>
        <begin position="37"/>
        <end position="56"/>
    </location>
</feature>
<evidence type="ECO:0000313" key="2">
    <source>
        <dbReference type="EMBL" id="CAH1400414.1"/>
    </source>
</evidence>
<keyword evidence="3" id="KW-1185">Reference proteome</keyword>
<keyword evidence="1" id="KW-0472">Membrane</keyword>
<evidence type="ECO:0000313" key="3">
    <source>
        <dbReference type="Proteomes" id="UP001152798"/>
    </source>
</evidence>
<evidence type="ECO:0000256" key="1">
    <source>
        <dbReference type="SAM" id="Phobius"/>
    </source>
</evidence>
<gene>
    <name evidence="2" type="ORF">NEZAVI_LOCUS9658</name>
</gene>
<name>A0A9P0HEM2_NEZVI</name>
<proteinExistence type="predicted"/>
<keyword evidence="1" id="KW-0812">Transmembrane</keyword>